<dbReference type="NCBIfam" id="NF011202">
    <property type="entry name" value="PRK14608.1"/>
    <property type="match status" value="1"/>
</dbReference>
<dbReference type="InterPro" id="IPR014721">
    <property type="entry name" value="Ribsml_uS5_D2-typ_fold_subgr"/>
</dbReference>
<dbReference type="UniPathway" id="UPA00056">
    <property type="reaction ID" value="UER00094"/>
</dbReference>
<dbReference type="GO" id="GO:0019288">
    <property type="term" value="P:isopentenyl diphosphate biosynthetic process, methylerythritol 4-phosphate pathway"/>
    <property type="evidence" value="ECO:0007669"/>
    <property type="project" value="UniProtKB-UniRule"/>
</dbReference>
<evidence type="ECO:0000259" key="13">
    <source>
        <dbReference type="Pfam" id="PF08544"/>
    </source>
</evidence>
<dbReference type="PIRSF" id="PIRSF010376">
    <property type="entry name" value="IspE"/>
    <property type="match status" value="1"/>
</dbReference>
<keyword evidence="6 10" id="KW-0418">Kinase</keyword>
<dbReference type="Gene3D" id="3.30.70.890">
    <property type="entry name" value="GHMP kinase, C-terminal domain"/>
    <property type="match status" value="1"/>
</dbReference>
<keyword evidence="5 10" id="KW-0547">Nucleotide-binding</keyword>
<dbReference type="InterPro" id="IPR036554">
    <property type="entry name" value="GHMP_kinase_C_sf"/>
</dbReference>
<evidence type="ECO:0000256" key="10">
    <source>
        <dbReference type="HAMAP-Rule" id="MF_00061"/>
    </source>
</evidence>
<dbReference type="PANTHER" id="PTHR43527">
    <property type="entry name" value="4-DIPHOSPHOCYTIDYL-2-C-METHYL-D-ERYTHRITOL KINASE, CHLOROPLASTIC"/>
    <property type="match status" value="1"/>
</dbReference>
<organism evidence="14 15">
    <name type="scientific">Croceicoccus marinus</name>
    <dbReference type="NCBI Taxonomy" id="450378"/>
    <lineage>
        <taxon>Bacteria</taxon>
        <taxon>Pseudomonadati</taxon>
        <taxon>Pseudomonadota</taxon>
        <taxon>Alphaproteobacteria</taxon>
        <taxon>Sphingomonadales</taxon>
        <taxon>Erythrobacteraceae</taxon>
        <taxon>Croceicoccus</taxon>
    </lineage>
</organism>
<dbReference type="InterPro" id="IPR013750">
    <property type="entry name" value="GHMP_kinase_C_dom"/>
</dbReference>
<comment type="similarity">
    <text evidence="1 10">Belongs to the GHMP kinase family. IspE subfamily.</text>
</comment>
<dbReference type="InterPro" id="IPR020568">
    <property type="entry name" value="Ribosomal_Su5_D2-typ_SF"/>
</dbReference>
<evidence type="ECO:0000256" key="4">
    <source>
        <dbReference type="ARBA" id="ARBA00022679"/>
    </source>
</evidence>
<evidence type="ECO:0000256" key="9">
    <source>
        <dbReference type="ARBA" id="ARBA00032554"/>
    </source>
</evidence>
<evidence type="ECO:0000256" key="3">
    <source>
        <dbReference type="ARBA" id="ARBA00017473"/>
    </source>
</evidence>
<evidence type="ECO:0000256" key="7">
    <source>
        <dbReference type="ARBA" id="ARBA00022840"/>
    </source>
</evidence>
<feature type="domain" description="GHMP kinase N-terminal" evidence="12">
    <location>
        <begin position="110"/>
        <end position="183"/>
    </location>
</feature>
<evidence type="ECO:0000313" key="14">
    <source>
        <dbReference type="EMBL" id="QNE04971.1"/>
    </source>
</evidence>
<evidence type="ECO:0000256" key="1">
    <source>
        <dbReference type="ARBA" id="ARBA00009684"/>
    </source>
</evidence>
<gene>
    <name evidence="10" type="primary">ispE</name>
    <name evidence="14" type="ORF">H4O24_13825</name>
</gene>
<feature type="binding site" evidence="10">
    <location>
        <begin position="138"/>
        <end position="148"/>
    </location>
    <ligand>
        <name>ATP</name>
        <dbReference type="ChEBI" id="CHEBI:30616"/>
    </ligand>
</feature>
<feature type="active site" evidence="10">
    <location>
        <position position="177"/>
    </location>
</feature>
<comment type="catalytic activity">
    <reaction evidence="10">
        <text>4-CDP-2-C-methyl-D-erythritol + ATP = 4-CDP-2-C-methyl-D-erythritol 2-phosphate + ADP + H(+)</text>
        <dbReference type="Rhea" id="RHEA:18437"/>
        <dbReference type="ChEBI" id="CHEBI:15378"/>
        <dbReference type="ChEBI" id="CHEBI:30616"/>
        <dbReference type="ChEBI" id="CHEBI:57823"/>
        <dbReference type="ChEBI" id="CHEBI:57919"/>
        <dbReference type="ChEBI" id="CHEBI:456216"/>
        <dbReference type="EC" id="2.7.1.148"/>
    </reaction>
</comment>
<feature type="active site" evidence="10">
    <location>
        <position position="49"/>
    </location>
</feature>
<reference evidence="14 15" key="1">
    <citation type="submission" date="2020-08" db="EMBL/GenBank/DDBJ databases">
        <authorList>
            <person name="Liu G."/>
            <person name="Sun C."/>
        </authorList>
    </citation>
    <scope>NUCLEOTIDE SEQUENCE [LARGE SCALE GENOMIC DNA]</scope>
    <source>
        <strain evidence="14 15">OT19</strain>
    </source>
</reference>
<dbReference type="GO" id="GO:0005524">
    <property type="term" value="F:ATP binding"/>
    <property type="evidence" value="ECO:0007669"/>
    <property type="project" value="UniProtKB-UniRule"/>
</dbReference>
<dbReference type="GO" id="GO:0050515">
    <property type="term" value="F:4-(cytidine 5'-diphospho)-2-C-methyl-D-erythritol kinase activity"/>
    <property type="evidence" value="ECO:0007669"/>
    <property type="project" value="UniProtKB-UniRule"/>
</dbReference>
<dbReference type="EC" id="2.7.1.148" evidence="2 10"/>
<evidence type="ECO:0000313" key="15">
    <source>
        <dbReference type="Proteomes" id="UP000515297"/>
    </source>
</evidence>
<evidence type="ECO:0000256" key="6">
    <source>
        <dbReference type="ARBA" id="ARBA00022777"/>
    </source>
</evidence>
<dbReference type="InterPro" id="IPR004424">
    <property type="entry name" value="IspE"/>
</dbReference>
<dbReference type="HAMAP" id="MF_00061">
    <property type="entry name" value="IspE"/>
    <property type="match status" value="1"/>
</dbReference>
<protein>
    <recommendedName>
        <fullName evidence="3 10">4-diphosphocytidyl-2-C-methyl-D-erythritol kinase</fullName>
        <shortName evidence="10">CMK</shortName>
        <ecNumber evidence="2 10">2.7.1.148</ecNumber>
    </recommendedName>
    <alternativeName>
        <fullName evidence="9 10">4-(cytidine-5'-diphospho)-2-C-methyl-D-erythritol kinase</fullName>
    </alternativeName>
</protein>
<keyword evidence="4 10" id="KW-0808">Transferase</keyword>
<feature type="compositionally biased region" description="Low complexity" evidence="11">
    <location>
        <begin position="1"/>
        <end position="25"/>
    </location>
</feature>
<proteinExistence type="inferred from homology"/>
<keyword evidence="7 10" id="KW-0067">ATP-binding</keyword>
<name>A0A7G6VTA6_9SPHN</name>
<evidence type="ECO:0000256" key="5">
    <source>
        <dbReference type="ARBA" id="ARBA00022741"/>
    </source>
</evidence>
<dbReference type="GO" id="GO:0016114">
    <property type="term" value="P:terpenoid biosynthetic process"/>
    <property type="evidence" value="ECO:0007669"/>
    <property type="project" value="InterPro"/>
</dbReference>
<evidence type="ECO:0000259" key="12">
    <source>
        <dbReference type="Pfam" id="PF00288"/>
    </source>
</evidence>
<dbReference type="PANTHER" id="PTHR43527:SF2">
    <property type="entry name" value="4-DIPHOSPHOCYTIDYL-2-C-METHYL-D-ERYTHRITOL KINASE, CHLOROPLASTIC"/>
    <property type="match status" value="1"/>
</dbReference>
<dbReference type="Pfam" id="PF00288">
    <property type="entry name" value="GHMP_kinases_N"/>
    <property type="match status" value="1"/>
</dbReference>
<accession>A0A7G6VTA6</accession>
<evidence type="ECO:0000256" key="2">
    <source>
        <dbReference type="ARBA" id="ARBA00012052"/>
    </source>
</evidence>
<dbReference type="Pfam" id="PF08544">
    <property type="entry name" value="GHMP_kinases_C"/>
    <property type="match status" value="1"/>
</dbReference>
<keyword evidence="8 10" id="KW-0414">Isoprene biosynthesis</keyword>
<comment type="pathway">
    <text evidence="10">Isoprenoid biosynthesis; isopentenyl diphosphate biosynthesis via DXP pathway; isopentenyl diphosphate from 1-deoxy-D-xylulose 5-phosphate: step 3/6.</text>
</comment>
<dbReference type="EMBL" id="CP060052">
    <property type="protein sequence ID" value="QNE04971.1"/>
    <property type="molecule type" value="Genomic_DNA"/>
</dbReference>
<dbReference type="SUPFAM" id="SSF55060">
    <property type="entry name" value="GHMP Kinase, C-terminal domain"/>
    <property type="match status" value="1"/>
</dbReference>
<comment type="function">
    <text evidence="10">Catalyzes the phosphorylation of the position 2 hydroxy group of 4-diphosphocytidyl-2C-methyl-D-erythritol.</text>
</comment>
<feature type="domain" description="GHMP kinase C-terminal" evidence="13">
    <location>
        <begin position="246"/>
        <end position="302"/>
    </location>
</feature>
<dbReference type="Gene3D" id="3.30.230.10">
    <property type="match status" value="1"/>
</dbReference>
<dbReference type="Proteomes" id="UP000515297">
    <property type="component" value="Chromosome"/>
</dbReference>
<sequence length="317" mass="33417">MRRTASTARPATSRTRPRTSTGSPPKAAADPTILTCRDLPRLKATAYAKINLALHVRGRRADGYHDIETIFAFVDVGDVLSVRTGQAEDRLQVLGEFADALGGSPVGDNILMQALNAFPRPGTDGPDGWHVTLEKNLPVAAGLGGGSADAGALIRLICDTYGWPGDWQERAARLGADVPACVVSRTARGTGTGTELDVIDSELTGMAVLLVNPRKPLATGPVFKAWNGLDQGPLAQGALREIVPKARNDLEDGARALVPAIGQVVGALKATHPWLARMSGSGASCFALYETAEARDAGAAEIATRHPDWWQMSGMLL</sequence>
<evidence type="ECO:0000256" key="11">
    <source>
        <dbReference type="SAM" id="MobiDB-lite"/>
    </source>
</evidence>
<dbReference type="InterPro" id="IPR006204">
    <property type="entry name" value="GHMP_kinase_N_dom"/>
</dbReference>
<dbReference type="SUPFAM" id="SSF54211">
    <property type="entry name" value="Ribosomal protein S5 domain 2-like"/>
    <property type="match status" value="1"/>
</dbReference>
<dbReference type="AlphaFoldDB" id="A0A7G6VTA6"/>
<evidence type="ECO:0000256" key="8">
    <source>
        <dbReference type="ARBA" id="ARBA00023229"/>
    </source>
</evidence>
<feature type="region of interest" description="Disordered" evidence="11">
    <location>
        <begin position="1"/>
        <end position="31"/>
    </location>
</feature>